<feature type="domain" description="Lipid/polyisoprenoid-binding YceI-like" evidence="2">
    <location>
        <begin position="23"/>
        <end position="182"/>
    </location>
</feature>
<dbReference type="Pfam" id="PF04264">
    <property type="entry name" value="YceI"/>
    <property type="match status" value="1"/>
</dbReference>
<proteinExistence type="predicted"/>
<dbReference type="SMART" id="SM00867">
    <property type="entry name" value="YceI"/>
    <property type="match status" value="1"/>
</dbReference>
<keyword evidence="4" id="KW-1185">Reference proteome</keyword>
<accession>A0ABN6FRM2</accession>
<evidence type="ECO:0000313" key="4">
    <source>
        <dbReference type="Proteomes" id="UP000681317"/>
    </source>
</evidence>
<dbReference type="SUPFAM" id="SSF101874">
    <property type="entry name" value="YceI-like"/>
    <property type="match status" value="1"/>
</dbReference>
<dbReference type="Proteomes" id="UP000681317">
    <property type="component" value="Chromosome"/>
</dbReference>
<organism evidence="3 4">
    <name type="scientific">Noviluteimonas caseinilytica</name>
    <dbReference type="NCBI Taxonomy" id="2675101"/>
    <lineage>
        <taxon>Bacteria</taxon>
        <taxon>Pseudomonadati</taxon>
        <taxon>Pseudomonadota</taxon>
        <taxon>Gammaproteobacteria</taxon>
        <taxon>Lysobacterales</taxon>
        <taxon>Lysobacteraceae</taxon>
        <taxon>Noviluteimonas</taxon>
    </lineage>
</organism>
<sequence length="190" mass="21123">MYRWIATVLLASVAAGVAAQAQLAHVAPESKFEFTLVTRWSQVLVGRFVGGAGEVVDLGNGKRQVRLRLPTANVEIVDHPRYTSLTRGPRFFDAARFPDVQFISEPYDAAILRDGGTLHGQLRMHGIQRRERFVLSAGQCARPGRDCAIHAQGVVRRGDYDLDGWRLALKDEVRFDLQVRLTDVASEPAK</sequence>
<gene>
    <name evidence="3" type="ORF">LYSCAS_13390</name>
</gene>
<evidence type="ECO:0000313" key="3">
    <source>
        <dbReference type="EMBL" id="BCT92315.1"/>
    </source>
</evidence>
<dbReference type="InterPro" id="IPR007372">
    <property type="entry name" value="Lipid/polyisoprenoid-bd_YceI"/>
</dbReference>
<feature type="chain" id="PRO_5045940528" description="Lipid/polyisoprenoid-binding YceI-like domain-containing protein" evidence="1">
    <location>
        <begin position="22"/>
        <end position="190"/>
    </location>
</feature>
<keyword evidence="1" id="KW-0732">Signal</keyword>
<name>A0ABN6FRM2_9GAMM</name>
<feature type="signal peptide" evidence="1">
    <location>
        <begin position="1"/>
        <end position="21"/>
    </location>
</feature>
<dbReference type="EMBL" id="AP024545">
    <property type="protein sequence ID" value="BCT92315.1"/>
    <property type="molecule type" value="Genomic_DNA"/>
</dbReference>
<dbReference type="Gene3D" id="2.40.128.110">
    <property type="entry name" value="Lipid/polyisoprenoid-binding, YceI-like"/>
    <property type="match status" value="1"/>
</dbReference>
<dbReference type="PANTHER" id="PTHR34406:SF1">
    <property type="entry name" value="PROTEIN YCEI"/>
    <property type="match status" value="1"/>
</dbReference>
<evidence type="ECO:0000259" key="2">
    <source>
        <dbReference type="SMART" id="SM00867"/>
    </source>
</evidence>
<dbReference type="InterPro" id="IPR036761">
    <property type="entry name" value="TTHA0802/YceI-like_sf"/>
</dbReference>
<evidence type="ECO:0000256" key="1">
    <source>
        <dbReference type="SAM" id="SignalP"/>
    </source>
</evidence>
<dbReference type="PANTHER" id="PTHR34406">
    <property type="entry name" value="PROTEIN YCEI"/>
    <property type="match status" value="1"/>
</dbReference>
<dbReference type="RefSeq" id="WP_213436993.1">
    <property type="nucleotide sequence ID" value="NZ_AP024545.1"/>
</dbReference>
<reference evidence="3 4" key="1">
    <citation type="submission" date="2021-03" db="EMBL/GenBank/DDBJ databases">
        <title>Complete Genome Sequences of Two Lysobacter Strains Isolated from Sea Water (Lysobacter caseinilyticus) and Soil (Lysobacter helvus) in South Korea.</title>
        <authorList>
            <person name="Watanabe Y."/>
            <person name="Arakawa K."/>
        </authorList>
    </citation>
    <scope>NUCLEOTIDE SEQUENCE [LARGE SCALE GENOMIC DNA]</scope>
    <source>
        <strain evidence="3 4">KVB24</strain>
    </source>
</reference>
<protein>
    <recommendedName>
        <fullName evidence="2">Lipid/polyisoprenoid-binding YceI-like domain-containing protein</fullName>
    </recommendedName>
</protein>